<reference evidence="4" key="1">
    <citation type="submission" date="2021-05" db="EMBL/GenBank/DDBJ databases">
        <authorList>
            <person name="Pietrasiak N."/>
            <person name="Ward R."/>
            <person name="Stajich J.E."/>
            <person name="Kurbessoian T."/>
        </authorList>
    </citation>
    <scope>NUCLEOTIDE SEQUENCE</scope>
    <source>
        <strain evidence="4">HA4357-MV3</strain>
    </source>
</reference>
<dbReference type="AlphaFoldDB" id="A0A9E3HCN8"/>
<keyword evidence="3" id="KW-0862">Zinc</keyword>
<dbReference type="Proteomes" id="UP000813215">
    <property type="component" value="Unassembled WGS sequence"/>
</dbReference>
<dbReference type="EMBL" id="JAHHHW010000143">
    <property type="protein sequence ID" value="MBW4434822.1"/>
    <property type="molecule type" value="Genomic_DNA"/>
</dbReference>
<dbReference type="InterPro" id="IPR011032">
    <property type="entry name" value="GroES-like_sf"/>
</dbReference>
<evidence type="ECO:0000256" key="2">
    <source>
        <dbReference type="ARBA" id="ARBA00022723"/>
    </source>
</evidence>
<organism evidence="4 5">
    <name type="scientific">Pelatocladus maniniholoensis HA4357-MV3</name>
    <dbReference type="NCBI Taxonomy" id="1117104"/>
    <lineage>
        <taxon>Bacteria</taxon>
        <taxon>Bacillati</taxon>
        <taxon>Cyanobacteriota</taxon>
        <taxon>Cyanophyceae</taxon>
        <taxon>Nostocales</taxon>
        <taxon>Nostocaceae</taxon>
        <taxon>Pelatocladus</taxon>
    </lineage>
</organism>
<dbReference type="GO" id="GO:0046872">
    <property type="term" value="F:metal ion binding"/>
    <property type="evidence" value="ECO:0007669"/>
    <property type="project" value="UniProtKB-KW"/>
</dbReference>
<dbReference type="PANTHER" id="PTHR42813:SF2">
    <property type="entry name" value="DEHYDROGENASE, ZINC-CONTAINING, PUTATIVE (AFU_ORTHOLOGUE AFUA_2G02810)-RELATED"/>
    <property type="match status" value="1"/>
</dbReference>
<keyword evidence="2" id="KW-0479">Metal-binding</keyword>
<evidence type="ECO:0000256" key="1">
    <source>
        <dbReference type="ARBA" id="ARBA00001947"/>
    </source>
</evidence>
<proteinExistence type="predicted"/>
<dbReference type="PANTHER" id="PTHR42813">
    <property type="entry name" value="ZINC-TYPE ALCOHOL DEHYDROGENASE-LIKE"/>
    <property type="match status" value="1"/>
</dbReference>
<evidence type="ECO:0000256" key="3">
    <source>
        <dbReference type="ARBA" id="ARBA00022833"/>
    </source>
</evidence>
<accession>A0A9E3HCN8</accession>
<gene>
    <name evidence="4" type="ORF">KME28_24690</name>
</gene>
<comment type="cofactor">
    <cofactor evidence="1">
        <name>Zn(2+)</name>
        <dbReference type="ChEBI" id="CHEBI:29105"/>
    </cofactor>
</comment>
<dbReference type="Gene3D" id="3.90.180.10">
    <property type="entry name" value="Medium-chain alcohol dehydrogenases, catalytic domain"/>
    <property type="match status" value="1"/>
</dbReference>
<evidence type="ECO:0000313" key="5">
    <source>
        <dbReference type="Proteomes" id="UP000813215"/>
    </source>
</evidence>
<comment type="caution">
    <text evidence="4">The sequence shown here is derived from an EMBL/GenBank/DDBJ whole genome shotgun (WGS) entry which is preliminary data.</text>
</comment>
<name>A0A9E3HCN8_9NOST</name>
<evidence type="ECO:0000313" key="4">
    <source>
        <dbReference type="EMBL" id="MBW4434822.1"/>
    </source>
</evidence>
<sequence length="81" mass="9205">MRATVYHGPGDMRVENVPDPQIQQSTDAIVRITHACICGSDLWFYRGLDNWQPGWRAGHEWMGKLRKSVLTPPPSWISALT</sequence>
<protein>
    <submittedName>
        <fullName evidence="4">Alcohol dehydrogenase catalytic domain-containing protein</fullName>
    </submittedName>
</protein>
<reference evidence="4" key="2">
    <citation type="journal article" date="2022" name="Microbiol. Resour. Announc.">
        <title>Metagenome Sequencing to Explore Phylogenomics of Terrestrial Cyanobacteria.</title>
        <authorList>
            <person name="Ward R.D."/>
            <person name="Stajich J.E."/>
            <person name="Johansen J.R."/>
            <person name="Huntemann M."/>
            <person name="Clum A."/>
            <person name="Foster B."/>
            <person name="Foster B."/>
            <person name="Roux S."/>
            <person name="Palaniappan K."/>
            <person name="Varghese N."/>
            <person name="Mukherjee S."/>
            <person name="Reddy T.B.K."/>
            <person name="Daum C."/>
            <person name="Copeland A."/>
            <person name="Chen I.A."/>
            <person name="Ivanova N.N."/>
            <person name="Kyrpides N.C."/>
            <person name="Shapiro N."/>
            <person name="Eloe-Fadrosh E.A."/>
            <person name="Pietrasiak N."/>
        </authorList>
    </citation>
    <scope>NUCLEOTIDE SEQUENCE</scope>
    <source>
        <strain evidence="4">HA4357-MV3</strain>
    </source>
</reference>
<dbReference type="SUPFAM" id="SSF50129">
    <property type="entry name" value="GroES-like"/>
    <property type="match status" value="1"/>
</dbReference>